<dbReference type="PANTHER" id="PTHR13213">
    <property type="entry name" value="MYB-BINDING PROTEIN 1A FAMILY MEMBER"/>
    <property type="match status" value="1"/>
</dbReference>
<evidence type="ECO:0000313" key="5">
    <source>
        <dbReference type="Proteomes" id="UP000694865"/>
    </source>
</evidence>
<dbReference type="SUPFAM" id="SSF48371">
    <property type="entry name" value="ARM repeat"/>
    <property type="match status" value="1"/>
</dbReference>
<feature type="compositionally biased region" description="Basic residues" evidence="4">
    <location>
        <begin position="1075"/>
        <end position="1090"/>
    </location>
</feature>
<evidence type="ECO:0000256" key="3">
    <source>
        <dbReference type="ARBA" id="ARBA00023242"/>
    </source>
</evidence>
<organism evidence="5 6">
    <name type="scientific">Saccoglossus kowalevskii</name>
    <name type="common">Acorn worm</name>
    <dbReference type="NCBI Taxonomy" id="10224"/>
    <lineage>
        <taxon>Eukaryota</taxon>
        <taxon>Metazoa</taxon>
        <taxon>Hemichordata</taxon>
        <taxon>Enteropneusta</taxon>
        <taxon>Harrimaniidae</taxon>
        <taxon>Saccoglossus</taxon>
    </lineage>
</organism>
<name>A0ABM0GJH1_SACKO</name>
<dbReference type="InterPro" id="IPR007015">
    <property type="entry name" value="DNA_pol_V/MYBBP1A"/>
</dbReference>
<comment type="similarity">
    <text evidence="2">Belongs to the MYBBP1A family.</text>
</comment>
<feature type="compositionally biased region" description="Acidic residues" evidence="4">
    <location>
        <begin position="619"/>
        <end position="629"/>
    </location>
</feature>
<dbReference type="InterPro" id="IPR016024">
    <property type="entry name" value="ARM-type_fold"/>
</dbReference>
<keyword evidence="5" id="KW-1185">Reference proteome</keyword>
<feature type="compositionally biased region" description="Acidic residues" evidence="4">
    <location>
        <begin position="639"/>
        <end position="678"/>
    </location>
</feature>
<reference evidence="6" key="1">
    <citation type="submission" date="2025-08" db="UniProtKB">
        <authorList>
            <consortium name="RefSeq"/>
        </authorList>
    </citation>
    <scope>IDENTIFICATION</scope>
    <source>
        <tissue evidence="6">Testes</tissue>
    </source>
</reference>
<evidence type="ECO:0000313" key="6">
    <source>
        <dbReference type="RefSeq" id="XP_002731208.1"/>
    </source>
</evidence>
<feature type="region of interest" description="Disordered" evidence="4">
    <location>
        <begin position="860"/>
        <end position="885"/>
    </location>
</feature>
<dbReference type="RefSeq" id="XP_002731208.1">
    <property type="nucleotide sequence ID" value="XM_002731162.2"/>
</dbReference>
<feature type="region of interest" description="Disordered" evidence="4">
    <location>
        <begin position="690"/>
        <end position="710"/>
    </location>
</feature>
<feature type="region of interest" description="Disordered" evidence="4">
    <location>
        <begin position="603"/>
        <end position="678"/>
    </location>
</feature>
<dbReference type="Pfam" id="PF04931">
    <property type="entry name" value="DNA_pol_phi"/>
    <property type="match status" value="1"/>
</dbReference>
<feature type="region of interest" description="Disordered" evidence="4">
    <location>
        <begin position="1071"/>
        <end position="1101"/>
    </location>
</feature>
<dbReference type="PANTHER" id="PTHR13213:SF2">
    <property type="entry name" value="MYB-BINDING PROTEIN 1A"/>
    <property type="match status" value="1"/>
</dbReference>
<sequence>MAVHGEHVAGDSGPSLQDRQLLDTFWELASPKDGKRVAGAQKLVEIIVKKQKEHTTRKNETQNDDYCKELSYTLSRLVKGLASSRKGARQGYAMALSEILQSNSEVKVEDILDLIEEHLEIKGRKQDERCCAFGQLFAFLAIVQSGRVFQAPDQYLEKLITELYRLSHIKPYLNDVCTQAMIDIIKQCQVEDFQKYAWPVIKEELQKGWEKCTPGRLQLLLICRKSFPHAVKSKFLKSHWSRKDITHEENLNHIAHVLEESTINSHPNIHSVCRELLMLYSEDSDKLIIFWDHVVDKVLCNSTYERKYLSFKLLELTVTLVDANDMSGIFSHDLVRCIMNSLVNKQTFLHEAAKELLLSLVRNYNLPRDATWLLDCTKFLLTHAFFTVTKADKTIPECNAVLEDAVSEPIKKLCCQYFFSALNCLSNISSSDAEGSYPRLLGMMNDCEFYVYRVVMFVEQLLTNEHVDQVEPFSTEVRECWDGIITAVQKLHKKTSKDKKLSEAYAFQLLYLHIGLQLFTDSTQAMDIVQELHDCEKKALQKRRSVRKKDEPEWIEVVTEILLSLLSQSSHLIRIVVDNVFKIICPHMTKEALQLLLDVLDPKKSSDSESNLQIKRDSEEEEDVDDVEEQTNGNHGDVGDEEEGSKGEEESDEEKEEEEEEEDEEEEEEEEPVGEVDEELRSKLMAVLGDAAIRPDEDSDSGSENSDMSDSQMFKLDDALAEAFKEKLKAKNMKKEKIQAKKMMIHFKLRVLDLLDIFIKRQPANPLVLSLLHPLLLTIKPALNRKEENVLAEKASALYKNKLCRMRKYPHSIHEKCEDLHQDIEDFIQLVYKAPSVHFVSLVSAGTLFMMRVLKGNTAVQEPSPVKTRSHRENKNKQSKSKDTGDNKEILGILDVRRVIALYRNALNDFLSKRQSRLHPVLFTELIERLPELGWYLADLLVKYVKDGVQLYRKIQASKMLAMLMSRSAFTDSSMSWAEFSTAVSSTVQEIIINTIEDESNAKPKYLLELLRMMQIFVNLTYTVNKESRCRETWTDFPTLLEKLALTTLVSKSSEIKIAVAALQKAMLGSDEVKHRGRKRKRKKQKHRAKTGGAIANGNSE</sequence>
<dbReference type="Proteomes" id="UP000694865">
    <property type="component" value="Unplaced"/>
</dbReference>
<protein>
    <submittedName>
        <fullName evidence="6">Myb-binding protein 1A-like protein-like</fullName>
    </submittedName>
</protein>
<evidence type="ECO:0000256" key="1">
    <source>
        <dbReference type="ARBA" id="ARBA00004123"/>
    </source>
</evidence>
<feature type="compositionally biased region" description="Basic and acidic residues" evidence="4">
    <location>
        <begin position="871"/>
        <end position="885"/>
    </location>
</feature>
<evidence type="ECO:0000256" key="2">
    <source>
        <dbReference type="ARBA" id="ARBA00006809"/>
    </source>
</evidence>
<proteinExistence type="inferred from homology"/>
<comment type="subcellular location">
    <subcellularLocation>
        <location evidence="1">Nucleus</location>
    </subcellularLocation>
</comment>
<evidence type="ECO:0000256" key="4">
    <source>
        <dbReference type="SAM" id="MobiDB-lite"/>
    </source>
</evidence>
<accession>A0ABM0GJH1</accession>
<keyword evidence="3" id="KW-0539">Nucleus</keyword>
<dbReference type="GeneID" id="100367194"/>
<gene>
    <name evidence="6" type="primary">LOC100367194</name>
</gene>